<name>Q56X85_ARATH</name>
<sequence>MKFQHLAGGENLSLGAAATTELVRVAEMMTESECEMGVGDMKGKLLLGLN</sequence>
<accession>Q56X85</accession>
<dbReference type="EMBL" id="AK221791">
    <property type="protein sequence ID" value="BAD93931.1"/>
    <property type="molecule type" value="mRNA"/>
</dbReference>
<evidence type="ECO:0000313" key="1">
    <source>
        <dbReference type="EMBL" id="BAD93931.1"/>
    </source>
</evidence>
<dbReference type="AlphaFoldDB" id="Q56X85"/>
<organism evidence="1">
    <name type="scientific">Arabidopsis thaliana</name>
    <name type="common">Mouse-ear cress</name>
    <dbReference type="NCBI Taxonomy" id="3702"/>
    <lineage>
        <taxon>Eukaryota</taxon>
        <taxon>Viridiplantae</taxon>
        <taxon>Streptophyta</taxon>
        <taxon>Embryophyta</taxon>
        <taxon>Tracheophyta</taxon>
        <taxon>Spermatophyta</taxon>
        <taxon>Magnoliopsida</taxon>
        <taxon>eudicotyledons</taxon>
        <taxon>Gunneridae</taxon>
        <taxon>Pentapetalae</taxon>
        <taxon>rosids</taxon>
        <taxon>malvids</taxon>
        <taxon>Brassicales</taxon>
        <taxon>Brassicaceae</taxon>
        <taxon>Camelineae</taxon>
        <taxon>Arabidopsis</taxon>
    </lineage>
</organism>
<protein>
    <submittedName>
        <fullName evidence="1">Uncharacterized protein</fullName>
    </submittedName>
</protein>
<reference evidence="1" key="1">
    <citation type="submission" date="2005-03" db="EMBL/GenBank/DDBJ databases">
        <title>Large-scale analysis of RIKEN Arabidopsis full-length (RAFL) cDNAs.</title>
        <authorList>
            <person name="Totoki Y."/>
            <person name="Seki M."/>
            <person name="Ishida J."/>
            <person name="Nakajima M."/>
            <person name="Enju A."/>
            <person name="Kamiya A."/>
            <person name="Narusaka M."/>
            <person name="Shin-i T."/>
            <person name="Nakagawa M."/>
            <person name="Sakamoto N."/>
            <person name="Oishi K."/>
            <person name="Kohara Y."/>
            <person name="Kobayashi M."/>
            <person name="Toyoda A."/>
            <person name="Sakaki Y."/>
            <person name="Sakurai T."/>
            <person name="Iida K."/>
            <person name="Akiyama K."/>
            <person name="Satou M."/>
            <person name="Toyoda T."/>
            <person name="Konagaya A."/>
            <person name="Carninci P."/>
            <person name="Kawai J."/>
            <person name="Hayashizaki Y."/>
            <person name="Shinozaki K."/>
        </authorList>
    </citation>
    <scope>NUCLEOTIDE SEQUENCE</scope>
</reference>
<proteinExistence type="evidence at transcript level"/>